<sequence length="678" mass="75948">MFRIVTFFRDIITGDIFPLSHPPDKTFLKPHKPTHALRPFSLSQSQRKKLTVMAYSTPPPSSSSPPLHLLTPKPEPPDPISDLSQIPTPNVNQNPDPRLLLVPHKCNSSSDEIEDPIISEYLRLAKLYSSVVSPGGKDQNALALVDPSEPKKKKARGNGLVRVSNLSPADQIQNRVKIRQVRITYESLRCFYVLQNLINPNPLCLNPLGVKPRNRADLKASLQMRKAGLYVCNDPSQRIVGAVPGVNIGDVFFYRAELMVLGVHNQIQGGIGFAPAKMVPEGEPIATSIVASGGYQDDLELGDDIIMYTGSGGRVKNQPHVSSDQSLERGNLALERSMNYGVEVRVVRGVTLQRYPLFRIYVYDGLYRVVECQHNRGKSGCHVYLFKLLRIKGQEESGTLSIRLAREIKAKLAEQTMPAGYICADISGGTETVPVPFFNDIDKEEYPLEFEYIKTPDYPLPPVIKALKACRCEEQCQVGCECMRRNNFEPAYDSTGILLRGRPIVYECGDTCSCPTSCPNRVTQRGMKLQLEVFRSKDNIWGVRSLDIIQAGSFICEFSGDVVLREEVGAGGDQNQNQVLIDPQSFFERWNEWGDVSEVFPDAEPKKDPLLQHKPAYLLDVSRRRNVACYISHSSNPNVFVQFVLHAHDDVKYPRMMIFAMENIPPLRELSLDYGVMS</sequence>
<comment type="subcellular location">
    <subcellularLocation>
        <location evidence="1">Chromosome</location>
    </subcellularLocation>
    <subcellularLocation>
        <location evidence="5">Nucleus</location>
    </subcellularLocation>
</comment>
<keyword evidence="2" id="KW-0158">Chromosome</keyword>
<dbReference type="InterPro" id="IPR003105">
    <property type="entry name" value="SRA_YDG"/>
</dbReference>
<name>A0A9Q0CI83_9POAL</name>
<dbReference type="Pfam" id="PF02182">
    <property type="entry name" value="SAD_SRA"/>
    <property type="match status" value="1"/>
</dbReference>
<dbReference type="SMART" id="SM00466">
    <property type="entry name" value="SRA"/>
    <property type="match status" value="1"/>
</dbReference>
<dbReference type="SMART" id="SM00468">
    <property type="entry name" value="PreSET"/>
    <property type="match status" value="1"/>
</dbReference>
<dbReference type="Gene3D" id="2.30.280.10">
    <property type="entry name" value="SRA-YDG"/>
    <property type="match status" value="1"/>
</dbReference>
<keyword evidence="11" id="KW-1185">Reference proteome</keyword>
<dbReference type="PROSITE" id="PS51015">
    <property type="entry name" value="YDG"/>
    <property type="match status" value="1"/>
</dbReference>
<evidence type="ECO:0000256" key="6">
    <source>
        <dbReference type="SAM" id="MobiDB-lite"/>
    </source>
</evidence>
<evidence type="ECO:0000256" key="5">
    <source>
        <dbReference type="PROSITE-ProRule" id="PRU00358"/>
    </source>
</evidence>
<evidence type="ECO:0000313" key="10">
    <source>
        <dbReference type="EMBL" id="KAJ1694345.1"/>
    </source>
</evidence>
<evidence type="ECO:0000259" key="8">
    <source>
        <dbReference type="PROSITE" id="PS50867"/>
    </source>
</evidence>
<dbReference type="Proteomes" id="UP001151287">
    <property type="component" value="Unassembled WGS sequence"/>
</dbReference>
<comment type="caution">
    <text evidence="10">The sequence shown here is derived from an EMBL/GenBank/DDBJ whole genome shotgun (WGS) entry which is preliminary data.</text>
</comment>
<dbReference type="PANTHER" id="PTHR45660">
    <property type="entry name" value="HISTONE-LYSINE N-METHYLTRANSFERASE SETMAR"/>
    <property type="match status" value="1"/>
</dbReference>
<dbReference type="PROSITE" id="PS51575">
    <property type="entry name" value="SAM_MT43_SUVAR39_2"/>
    <property type="match status" value="1"/>
</dbReference>
<evidence type="ECO:0000256" key="1">
    <source>
        <dbReference type="ARBA" id="ARBA00004286"/>
    </source>
</evidence>
<protein>
    <submittedName>
        <fullName evidence="10">Uncharacterized protein</fullName>
    </submittedName>
</protein>
<evidence type="ECO:0000259" key="7">
    <source>
        <dbReference type="PROSITE" id="PS50280"/>
    </source>
</evidence>
<accession>A0A9Q0CI83</accession>
<feature type="region of interest" description="Disordered" evidence="6">
    <location>
        <begin position="54"/>
        <end position="81"/>
    </location>
</feature>
<dbReference type="SUPFAM" id="SSF82199">
    <property type="entry name" value="SET domain"/>
    <property type="match status" value="1"/>
</dbReference>
<dbReference type="PROSITE" id="PS50280">
    <property type="entry name" value="SET"/>
    <property type="match status" value="1"/>
</dbReference>
<dbReference type="InterPro" id="IPR051357">
    <property type="entry name" value="H3K9_HMTase_SUVAR3-9"/>
</dbReference>
<gene>
    <name evidence="10" type="ORF">LUZ63_011043</name>
</gene>
<evidence type="ECO:0000256" key="4">
    <source>
        <dbReference type="ARBA" id="ARBA00023242"/>
    </source>
</evidence>
<dbReference type="PANTHER" id="PTHR45660:SF87">
    <property type="entry name" value="OS08G0565700 PROTEIN"/>
    <property type="match status" value="1"/>
</dbReference>
<dbReference type="Gene3D" id="2.170.270.10">
    <property type="entry name" value="SET domain"/>
    <property type="match status" value="1"/>
</dbReference>
<feature type="domain" description="SET" evidence="7">
    <location>
        <begin position="529"/>
        <end position="675"/>
    </location>
</feature>
<evidence type="ECO:0000256" key="2">
    <source>
        <dbReference type="ARBA" id="ARBA00022454"/>
    </source>
</evidence>
<keyword evidence="4 5" id="KW-0539">Nucleus</keyword>
<dbReference type="InterPro" id="IPR036987">
    <property type="entry name" value="SRA-YDG_sf"/>
</dbReference>
<dbReference type="PROSITE" id="PS50867">
    <property type="entry name" value="PRE_SET"/>
    <property type="match status" value="1"/>
</dbReference>
<keyword evidence="3" id="KW-0156">Chromatin regulator</keyword>
<feature type="domain" description="Pre-SET" evidence="8">
    <location>
        <begin position="468"/>
        <end position="526"/>
    </location>
</feature>
<organism evidence="10 11">
    <name type="scientific">Rhynchospora breviuscula</name>
    <dbReference type="NCBI Taxonomy" id="2022672"/>
    <lineage>
        <taxon>Eukaryota</taxon>
        <taxon>Viridiplantae</taxon>
        <taxon>Streptophyta</taxon>
        <taxon>Embryophyta</taxon>
        <taxon>Tracheophyta</taxon>
        <taxon>Spermatophyta</taxon>
        <taxon>Magnoliopsida</taxon>
        <taxon>Liliopsida</taxon>
        <taxon>Poales</taxon>
        <taxon>Cyperaceae</taxon>
        <taxon>Cyperoideae</taxon>
        <taxon>Rhynchosporeae</taxon>
        <taxon>Rhynchospora</taxon>
    </lineage>
</organism>
<dbReference type="AlphaFoldDB" id="A0A9Q0CI83"/>
<dbReference type="SMART" id="SM00317">
    <property type="entry name" value="SET"/>
    <property type="match status" value="1"/>
</dbReference>
<dbReference type="EMBL" id="JAMQYH010000003">
    <property type="protein sequence ID" value="KAJ1694345.1"/>
    <property type="molecule type" value="Genomic_DNA"/>
</dbReference>
<dbReference type="InterPro" id="IPR007728">
    <property type="entry name" value="Pre-SET_dom"/>
</dbReference>
<dbReference type="InterPro" id="IPR025794">
    <property type="entry name" value="H3-K9-MeTrfase_plant"/>
</dbReference>
<dbReference type="Pfam" id="PF00856">
    <property type="entry name" value="SET"/>
    <property type="match status" value="1"/>
</dbReference>
<dbReference type="InterPro" id="IPR001214">
    <property type="entry name" value="SET_dom"/>
</dbReference>
<dbReference type="Pfam" id="PF05033">
    <property type="entry name" value="Pre-SET"/>
    <property type="match status" value="1"/>
</dbReference>
<dbReference type="GO" id="GO:0005694">
    <property type="term" value="C:chromosome"/>
    <property type="evidence" value="ECO:0007669"/>
    <property type="project" value="UniProtKB-SubCell"/>
</dbReference>
<dbReference type="SUPFAM" id="SSF88697">
    <property type="entry name" value="PUA domain-like"/>
    <property type="match status" value="1"/>
</dbReference>
<evidence type="ECO:0000256" key="3">
    <source>
        <dbReference type="ARBA" id="ARBA00022853"/>
    </source>
</evidence>
<evidence type="ECO:0000313" key="11">
    <source>
        <dbReference type="Proteomes" id="UP001151287"/>
    </source>
</evidence>
<dbReference type="InterPro" id="IPR046341">
    <property type="entry name" value="SET_dom_sf"/>
</dbReference>
<reference evidence="10" key="1">
    <citation type="journal article" date="2022" name="Cell">
        <title>Repeat-based holocentromeres influence genome architecture and karyotype evolution.</title>
        <authorList>
            <person name="Hofstatter P.G."/>
            <person name="Thangavel G."/>
            <person name="Lux T."/>
            <person name="Neumann P."/>
            <person name="Vondrak T."/>
            <person name="Novak P."/>
            <person name="Zhang M."/>
            <person name="Costa L."/>
            <person name="Castellani M."/>
            <person name="Scott A."/>
            <person name="Toegelov H."/>
            <person name="Fuchs J."/>
            <person name="Mata-Sucre Y."/>
            <person name="Dias Y."/>
            <person name="Vanzela A.L.L."/>
            <person name="Huettel B."/>
            <person name="Almeida C.C.S."/>
            <person name="Simkova H."/>
            <person name="Souza G."/>
            <person name="Pedrosa-Harand A."/>
            <person name="Macas J."/>
            <person name="Mayer K.F.X."/>
            <person name="Houben A."/>
            <person name="Marques A."/>
        </authorList>
    </citation>
    <scope>NUCLEOTIDE SEQUENCE</scope>
    <source>
        <strain evidence="10">RhyBre1mFocal</strain>
    </source>
</reference>
<dbReference type="InterPro" id="IPR015947">
    <property type="entry name" value="PUA-like_sf"/>
</dbReference>
<dbReference type="OrthoDB" id="5792673at2759"/>
<evidence type="ECO:0000259" key="9">
    <source>
        <dbReference type="PROSITE" id="PS51015"/>
    </source>
</evidence>
<proteinExistence type="predicted"/>
<dbReference type="GO" id="GO:0003690">
    <property type="term" value="F:double-stranded DNA binding"/>
    <property type="evidence" value="ECO:0007669"/>
    <property type="project" value="TreeGrafter"/>
</dbReference>
<dbReference type="GO" id="GO:0042054">
    <property type="term" value="F:histone methyltransferase activity"/>
    <property type="evidence" value="ECO:0007669"/>
    <property type="project" value="InterPro"/>
</dbReference>
<dbReference type="GO" id="GO:0005634">
    <property type="term" value="C:nucleus"/>
    <property type="evidence" value="ECO:0007669"/>
    <property type="project" value="UniProtKB-SubCell"/>
</dbReference>
<dbReference type="GO" id="GO:0008270">
    <property type="term" value="F:zinc ion binding"/>
    <property type="evidence" value="ECO:0007669"/>
    <property type="project" value="InterPro"/>
</dbReference>
<feature type="domain" description="YDG" evidence="9">
    <location>
        <begin position="241"/>
        <end position="390"/>
    </location>
</feature>